<feature type="region of interest" description="Disordered" evidence="1">
    <location>
        <begin position="79"/>
        <end position="102"/>
    </location>
</feature>
<feature type="compositionally biased region" description="Basic and acidic residues" evidence="1">
    <location>
        <begin position="86"/>
        <end position="102"/>
    </location>
</feature>
<evidence type="ECO:0000313" key="3">
    <source>
        <dbReference type="Proteomes" id="UP000663840"/>
    </source>
</evidence>
<dbReference type="EMBL" id="CAJMWR010003040">
    <property type="protein sequence ID" value="CAE6452998.1"/>
    <property type="molecule type" value="Genomic_DNA"/>
</dbReference>
<organism evidence="2 3">
    <name type="scientific">Rhizoctonia solani</name>
    <dbReference type="NCBI Taxonomy" id="456999"/>
    <lineage>
        <taxon>Eukaryota</taxon>
        <taxon>Fungi</taxon>
        <taxon>Dikarya</taxon>
        <taxon>Basidiomycota</taxon>
        <taxon>Agaricomycotina</taxon>
        <taxon>Agaricomycetes</taxon>
        <taxon>Cantharellales</taxon>
        <taxon>Ceratobasidiaceae</taxon>
        <taxon>Rhizoctonia</taxon>
    </lineage>
</organism>
<name>A0A8H3GH37_9AGAM</name>
<evidence type="ECO:0000256" key="1">
    <source>
        <dbReference type="SAM" id="MobiDB-lite"/>
    </source>
</evidence>
<comment type="caution">
    <text evidence="2">The sequence shown here is derived from an EMBL/GenBank/DDBJ whole genome shotgun (WGS) entry which is preliminary data.</text>
</comment>
<sequence>AQASSAPHTHSPSINHPLWLDLQDLASTPILLALAIDSLQRHSVRRCGSSSSTAQGKSTKISLFILAYSSVLSRQDGPKLLGAHPWEAHGHGHDDAHGHGHH</sequence>
<gene>
    <name evidence="2" type="ORF">RDB_LOCUS92739</name>
</gene>
<evidence type="ECO:0000313" key="2">
    <source>
        <dbReference type="EMBL" id="CAE6452998.1"/>
    </source>
</evidence>
<feature type="non-terminal residue" evidence="2">
    <location>
        <position position="1"/>
    </location>
</feature>
<dbReference type="Proteomes" id="UP000663840">
    <property type="component" value="Unassembled WGS sequence"/>
</dbReference>
<reference evidence="2" key="1">
    <citation type="submission" date="2021-01" db="EMBL/GenBank/DDBJ databases">
        <authorList>
            <person name="Kaushik A."/>
        </authorList>
    </citation>
    <scope>NUCLEOTIDE SEQUENCE</scope>
    <source>
        <strain evidence="2">AG1-1A</strain>
    </source>
</reference>
<protein>
    <submittedName>
        <fullName evidence="2">Uncharacterized protein</fullName>
    </submittedName>
</protein>
<dbReference type="AlphaFoldDB" id="A0A8H3GH37"/>
<proteinExistence type="predicted"/>
<accession>A0A8H3GH37</accession>